<protein>
    <submittedName>
        <fullName evidence="1">ATP-binding cassette, subfamily B</fullName>
    </submittedName>
</protein>
<dbReference type="Proteomes" id="UP000192328">
    <property type="component" value="Unassembled WGS sequence"/>
</dbReference>
<keyword evidence="1" id="KW-0067">ATP-binding</keyword>
<organism evidence="1 2">
    <name type="scientific">Aristaeella lactis</name>
    <dbReference type="NCBI Taxonomy" id="3046383"/>
    <lineage>
        <taxon>Bacteria</taxon>
        <taxon>Bacillati</taxon>
        <taxon>Bacillota</taxon>
        <taxon>Clostridia</taxon>
        <taxon>Eubacteriales</taxon>
        <taxon>Aristaeellaceae</taxon>
        <taxon>Aristaeella</taxon>
    </lineage>
</organism>
<sequence>MMSSKQGKKQNDVAALLKYAGSYRKLTWLGMGLSGAAMVLGMVPYFCIWLGMRDLIAVAPEWTRAAGISRYGWLAFAAMVGGILVYFAALMCTHLAAFRTASNIRKQGMAHLMKAPLGFFDSNASGLLRNRLDGAAAETETLLAHNLADIVGTIAMFVSMLVLMFVFDWRMGGACLLAAVISIAAMSRMMGGKNAKMIADYQKAQDYISKAGTEYVRGIPVVKIFQQTVYSFRAFRQAIEDYSKKAEDFSCGACSKPQAANLTFTEAAFAFLVPAALLIAPSALKSGNFADFVTNFAFYAVFSAIISTALARIMFMASGMMQATNALARINEVMGAPVLTVPASPKNPKDNTVEFKDVSFTYDGAELPALSHVSFRVEPGQTVALVGPSGGGKTTAASLIPRFWDVTGGAVEVGGVDVRKMDPHVLMDQVAFVFQNNRLFKTSILENVRASRPEATREEAMAALKAAQCDDIIAKLPQGVDTMIGSEGTYLSGGEQQRVALARAILKDAPIVVLDEATAFADPENEVLIQKAFATLTKGRTVIMIAHRLSTVVNADRIIVLNEGQAVESGTHAELVKAGGLYARMWADYNQAAAWRITTEGEAK</sequence>
<dbReference type="EMBL" id="FWXZ01000002">
    <property type="protein sequence ID" value="SMC53876.1"/>
    <property type="molecule type" value="Genomic_DNA"/>
</dbReference>
<keyword evidence="2" id="KW-1185">Reference proteome</keyword>
<accession>A0AC61PKD2</accession>
<proteinExistence type="predicted"/>
<evidence type="ECO:0000313" key="2">
    <source>
        <dbReference type="Proteomes" id="UP000192328"/>
    </source>
</evidence>
<name>A0AC61PKD2_9FIRM</name>
<keyword evidence="1" id="KW-0547">Nucleotide-binding</keyword>
<reference evidence="1" key="1">
    <citation type="submission" date="2017-04" db="EMBL/GenBank/DDBJ databases">
        <authorList>
            <person name="Varghese N."/>
            <person name="Submissions S."/>
        </authorList>
    </citation>
    <scope>NUCLEOTIDE SEQUENCE</scope>
    <source>
        <strain evidence="1">WTE2008</strain>
    </source>
</reference>
<gene>
    <name evidence="1" type="ORF">SAMN06297397_1317</name>
</gene>
<evidence type="ECO:0000313" key="1">
    <source>
        <dbReference type="EMBL" id="SMC53876.1"/>
    </source>
</evidence>
<comment type="caution">
    <text evidence="1">The sequence shown here is derived from an EMBL/GenBank/DDBJ whole genome shotgun (WGS) entry which is preliminary data.</text>
</comment>